<reference evidence="2" key="1">
    <citation type="submission" date="2022-11" db="UniProtKB">
        <authorList>
            <consortium name="WormBaseParasite"/>
        </authorList>
    </citation>
    <scope>IDENTIFICATION</scope>
</reference>
<proteinExistence type="predicted"/>
<evidence type="ECO:0000313" key="1">
    <source>
        <dbReference type="Proteomes" id="UP000887576"/>
    </source>
</evidence>
<dbReference type="WBParaSite" id="JU765_v2.g11877.t2">
    <property type="protein sequence ID" value="JU765_v2.g11877.t2"/>
    <property type="gene ID" value="JU765_v2.g11877"/>
</dbReference>
<dbReference type="Proteomes" id="UP000887576">
    <property type="component" value="Unplaced"/>
</dbReference>
<organism evidence="1 2">
    <name type="scientific">Panagrolaimus sp. JU765</name>
    <dbReference type="NCBI Taxonomy" id="591449"/>
    <lineage>
        <taxon>Eukaryota</taxon>
        <taxon>Metazoa</taxon>
        <taxon>Ecdysozoa</taxon>
        <taxon>Nematoda</taxon>
        <taxon>Chromadorea</taxon>
        <taxon>Rhabditida</taxon>
        <taxon>Tylenchina</taxon>
        <taxon>Panagrolaimomorpha</taxon>
        <taxon>Panagrolaimoidea</taxon>
        <taxon>Panagrolaimidae</taxon>
        <taxon>Panagrolaimus</taxon>
    </lineage>
</organism>
<protein>
    <submittedName>
        <fullName evidence="2">Zinc finger CCCH domain-containing protein 14</fullName>
    </submittedName>
</protein>
<evidence type="ECO:0000313" key="2">
    <source>
        <dbReference type="WBParaSite" id="JU765_v2.g11877.t2"/>
    </source>
</evidence>
<name>A0AC34Q1A8_9BILA</name>
<accession>A0AC34Q1A8</accession>
<sequence>MASTEFTKKLRAAIKTKIQELGIEVDDELPDYIMVMIANKKDKTKMKNDLMLFLSDNTDPFVDWLFDFFDKVNKKETEDTKSKDSEKPVKREKKYETEDRERRTRSRSPRRSRSRSPRRPKREEEKPRREPIRAPSPSRRNRRRSRSVEDDRPRRREERKKITYSDSDDDNRKVKSAAVVPNKSDRNVSPPRVSSQVVVKKRKADPEVEKAATNIFKRAVTDLKDDEVPRRKTRRVEPVDDVLQVNTSKSTKRTILVEDDGSDEVSDDQPETQFIVKMNKATALRKQTLKAIRAMKEAENQLGDENVVSAKRKKRADDPIRAFLKLSGVKAKSNPNETEAEALARTKLLLAKAVAGQSGSLWDGKISVEDEDSSESDNEEAEIDAFLADSLVPPTVSLSRPILPAPQRKVEVGKIPERCKFYPNCRNEAACLYSHPTKPCINFPNCWFGDKCLFIHPKCRFEPNCSKPGCPYMHTMPRVVQQPPVKPKLPNILPITNPQDGENNETPGSDSALKESTNIEDGKQADSTVENGKEEAKAEEAVTTENGQAHENEEDKKENTEEKEQPEEPKPDVPLQSGPLTSATIVPKIKPIITSSTVQCRFGNRCHNESCSFRHPKKCRYDEACTNESCFFWHPKKNAGRFRWTKT</sequence>